<dbReference type="EMBL" id="JAJEQF010000033">
    <property type="protein sequence ID" value="MCC2168364.1"/>
    <property type="molecule type" value="Genomic_DNA"/>
</dbReference>
<dbReference type="InterPro" id="IPR044946">
    <property type="entry name" value="Restrct_endonuc_typeI_TRD_sf"/>
</dbReference>
<dbReference type="Gene3D" id="3.90.220.20">
    <property type="entry name" value="DNA methylase specificity domains"/>
    <property type="match status" value="2"/>
</dbReference>
<dbReference type="InterPro" id="IPR052021">
    <property type="entry name" value="Type-I_RS_S_subunit"/>
</dbReference>
<dbReference type="PANTHER" id="PTHR30408">
    <property type="entry name" value="TYPE-1 RESTRICTION ENZYME ECOKI SPECIFICITY PROTEIN"/>
    <property type="match status" value="1"/>
</dbReference>
<keyword evidence="5" id="KW-0255">Endonuclease</keyword>
<keyword evidence="2" id="KW-0680">Restriction system</keyword>
<evidence type="ECO:0000259" key="4">
    <source>
        <dbReference type="Pfam" id="PF01420"/>
    </source>
</evidence>
<dbReference type="Pfam" id="PF01420">
    <property type="entry name" value="Methylase_S"/>
    <property type="match status" value="2"/>
</dbReference>
<feature type="domain" description="Type I restriction modification DNA specificity" evidence="4">
    <location>
        <begin position="45"/>
        <end position="174"/>
    </location>
</feature>
<evidence type="ECO:0000313" key="5">
    <source>
        <dbReference type="EMBL" id="MCC2168364.1"/>
    </source>
</evidence>
<evidence type="ECO:0000256" key="3">
    <source>
        <dbReference type="ARBA" id="ARBA00023125"/>
    </source>
</evidence>
<keyword evidence="6" id="KW-1185">Reference proteome</keyword>
<keyword evidence="3" id="KW-0238">DNA-binding</keyword>
<evidence type="ECO:0000313" key="6">
    <source>
        <dbReference type="Proteomes" id="UP001199355"/>
    </source>
</evidence>
<dbReference type="RefSeq" id="WP_308728633.1">
    <property type="nucleotide sequence ID" value="NZ_JAJEQF010000033.1"/>
</dbReference>
<proteinExistence type="inferred from homology"/>
<dbReference type="GO" id="GO:0004519">
    <property type="term" value="F:endonuclease activity"/>
    <property type="evidence" value="ECO:0007669"/>
    <property type="project" value="UniProtKB-KW"/>
</dbReference>
<dbReference type="Proteomes" id="UP001199355">
    <property type="component" value="Unassembled WGS sequence"/>
</dbReference>
<name>A0AAE3DN55_9FIRM</name>
<protein>
    <submittedName>
        <fullName evidence="5">Restriction endonuclease subunit S</fullName>
    </submittedName>
</protein>
<dbReference type="GO" id="GO:0009307">
    <property type="term" value="P:DNA restriction-modification system"/>
    <property type="evidence" value="ECO:0007669"/>
    <property type="project" value="UniProtKB-KW"/>
</dbReference>
<evidence type="ECO:0000256" key="1">
    <source>
        <dbReference type="ARBA" id="ARBA00010923"/>
    </source>
</evidence>
<dbReference type="GO" id="GO:0003677">
    <property type="term" value="F:DNA binding"/>
    <property type="evidence" value="ECO:0007669"/>
    <property type="project" value="UniProtKB-KW"/>
</dbReference>
<dbReference type="AlphaFoldDB" id="A0AAE3DN55"/>
<organism evidence="5 6">
    <name type="scientific">Gallintestinimicrobium propionicum</name>
    <dbReference type="NCBI Taxonomy" id="2981770"/>
    <lineage>
        <taxon>Bacteria</taxon>
        <taxon>Bacillati</taxon>
        <taxon>Bacillota</taxon>
        <taxon>Clostridia</taxon>
        <taxon>Lachnospirales</taxon>
        <taxon>Lachnospiraceae</taxon>
        <taxon>Gallintestinimicrobium</taxon>
    </lineage>
</organism>
<dbReference type="SUPFAM" id="SSF116734">
    <property type="entry name" value="DNA methylase specificity domain"/>
    <property type="match status" value="2"/>
</dbReference>
<sequence length="399" mass="45872">MKERYRLLGDFIRQVDVRNTDGKEENLLGVSVQKMFIPSIANTVGTDFTKYKVVKRGQFTYIPDTSRRGDKIGIALLTDYDEGLVSNIYTVFEVKDENELLPEYLMLWFSRPEFDRYARFKSHGSVREIMDWDEMCKVELPVPSIDKQRSIVKAYQTITERIELKRRINDNLEKTIKAVFKSWFLDFDAFDGVELVQSQYGLIPNGWHYELLGNLCDCVTKGTTPTTLGKDFTDTGINFIKGESINDDHSFNMTLFAHIDDKTDELLKRSRIYVNDIVFTIAGTLGKFALVDSSVVPANTNQAVAIIRTSKIMPAMLYSYFIGEWQVEFYKRNTQQAVQANLSLGTIKDLPILLPDSKGQDRYMQLVTPLIVGMQNNFSEIERLYELQNQLLARLSSSR</sequence>
<keyword evidence="5" id="KW-0378">Hydrolase</keyword>
<feature type="domain" description="Type I restriction modification DNA specificity" evidence="4">
    <location>
        <begin position="205"/>
        <end position="366"/>
    </location>
</feature>
<accession>A0AAE3DN55</accession>
<dbReference type="PANTHER" id="PTHR30408:SF12">
    <property type="entry name" value="TYPE I RESTRICTION ENZYME MJAVIII SPECIFICITY SUBUNIT"/>
    <property type="match status" value="1"/>
</dbReference>
<reference evidence="5 6" key="1">
    <citation type="submission" date="2021-10" db="EMBL/GenBank/DDBJ databases">
        <title>Anaerobic single-cell dispensing facilitates the cultivation of human gut bacteria.</title>
        <authorList>
            <person name="Afrizal A."/>
        </authorList>
    </citation>
    <scope>NUCLEOTIDE SEQUENCE [LARGE SCALE GENOMIC DNA]</scope>
    <source>
        <strain evidence="5 6">CLA-AA-H244</strain>
    </source>
</reference>
<comment type="caution">
    <text evidence="5">The sequence shown here is derived from an EMBL/GenBank/DDBJ whole genome shotgun (WGS) entry which is preliminary data.</text>
</comment>
<evidence type="ECO:0000256" key="2">
    <source>
        <dbReference type="ARBA" id="ARBA00022747"/>
    </source>
</evidence>
<dbReference type="InterPro" id="IPR000055">
    <property type="entry name" value="Restrct_endonuc_typeI_TRD"/>
</dbReference>
<comment type="similarity">
    <text evidence="1">Belongs to the type-I restriction system S methylase family.</text>
</comment>
<keyword evidence="5" id="KW-0540">Nuclease</keyword>
<gene>
    <name evidence="5" type="ORF">LKD45_11820</name>
</gene>